<dbReference type="Pfam" id="PF07992">
    <property type="entry name" value="Pyr_redox_2"/>
    <property type="match status" value="1"/>
</dbReference>
<evidence type="ECO:0000259" key="5">
    <source>
        <dbReference type="Pfam" id="PF07992"/>
    </source>
</evidence>
<evidence type="ECO:0000256" key="2">
    <source>
        <dbReference type="ARBA" id="ARBA00022630"/>
    </source>
</evidence>
<dbReference type="SUPFAM" id="SSF51905">
    <property type="entry name" value="FAD/NAD(P)-binding domain"/>
    <property type="match status" value="1"/>
</dbReference>
<dbReference type="HOGENOM" id="CLU_031864_5_0_1"/>
<dbReference type="STRING" id="215243.A0A0D2DMI7"/>
<dbReference type="GeneID" id="27362907"/>
<dbReference type="Proteomes" id="UP000053342">
    <property type="component" value="Unassembled WGS sequence"/>
</dbReference>
<dbReference type="VEuPathDB" id="FungiDB:PV06_10833"/>
<dbReference type="Gene3D" id="3.50.50.60">
    <property type="entry name" value="FAD/NAD(P)-binding domain"/>
    <property type="match status" value="2"/>
</dbReference>
<dbReference type="InterPro" id="IPR023753">
    <property type="entry name" value="FAD/NAD-binding_dom"/>
</dbReference>
<dbReference type="PRINTS" id="PR00368">
    <property type="entry name" value="FADPNR"/>
</dbReference>
<evidence type="ECO:0000256" key="3">
    <source>
        <dbReference type="ARBA" id="ARBA00023002"/>
    </source>
</evidence>
<evidence type="ECO:0000313" key="6">
    <source>
        <dbReference type="EMBL" id="KIW36929.1"/>
    </source>
</evidence>
<accession>A0A0D2DMI7</accession>
<gene>
    <name evidence="6" type="ORF">PV06_10833</name>
</gene>
<protein>
    <recommendedName>
        <fullName evidence="5">FAD/NAD(P)-binding domain-containing protein</fullName>
    </recommendedName>
</protein>
<dbReference type="InterPro" id="IPR050097">
    <property type="entry name" value="Ferredoxin-NADP_redctase_2"/>
</dbReference>
<feature type="signal peptide" evidence="4">
    <location>
        <begin position="1"/>
        <end position="17"/>
    </location>
</feature>
<name>A0A0D2DMI7_9EURO</name>
<sequence length="385" mass="41968">MHLFLALLTLLPIGILSSPIWGPQDQSQHYDVIIVGGGPSGLSALSGLARVRRKALLIDSGEYRNLLTRHVHDVIGSDGVTPAYFRWKARQQISEYPTVSMMNGTVTQITQLNSSAFSISDAAGNRYTSRKVVLGTGLRDLLPSTPGIAENWARGIYWCPWCDGYEHRDQPLGLLGRIESIFGLAHEVETLDTDIIAFTNGSLTSEGLQTLSKAQPDWQSIVKVYNIQVDNRTITEIERIQDGGVVNNVTTKTEYDKFLVHFDDGTAVERGAFFTGWPSVQASTLGTSMGIAPVGNKLTNNITTMATNIQGAYAVGDANMDGSTNVPHAMWSGKRAAVDIHLAIASEDLESAIAAAGLSKRNDNSLSDRDLLLQYIGEDFEKLWK</sequence>
<dbReference type="OrthoDB" id="4570620at2759"/>
<proteinExistence type="inferred from homology"/>
<dbReference type="InterPro" id="IPR036188">
    <property type="entry name" value="FAD/NAD-bd_sf"/>
</dbReference>
<dbReference type="PANTHER" id="PTHR48105">
    <property type="entry name" value="THIOREDOXIN REDUCTASE 1-RELATED-RELATED"/>
    <property type="match status" value="1"/>
</dbReference>
<dbReference type="GO" id="GO:0097237">
    <property type="term" value="P:cellular response to toxic substance"/>
    <property type="evidence" value="ECO:0007669"/>
    <property type="project" value="UniProtKB-ARBA"/>
</dbReference>
<evidence type="ECO:0000313" key="7">
    <source>
        <dbReference type="Proteomes" id="UP000053342"/>
    </source>
</evidence>
<keyword evidence="4" id="KW-0732">Signal</keyword>
<keyword evidence="7" id="KW-1185">Reference proteome</keyword>
<feature type="domain" description="FAD/NAD(P)-binding" evidence="5">
    <location>
        <begin position="30"/>
        <end position="171"/>
    </location>
</feature>
<evidence type="ECO:0000256" key="4">
    <source>
        <dbReference type="SAM" id="SignalP"/>
    </source>
</evidence>
<dbReference type="PRINTS" id="PR00469">
    <property type="entry name" value="PNDRDTASEII"/>
</dbReference>
<reference evidence="6 7" key="1">
    <citation type="submission" date="2015-01" db="EMBL/GenBank/DDBJ databases">
        <title>The Genome Sequence of Exophiala oligosperma CBS72588.</title>
        <authorList>
            <consortium name="The Broad Institute Genomics Platform"/>
            <person name="Cuomo C."/>
            <person name="de Hoog S."/>
            <person name="Gorbushina A."/>
            <person name="Stielow B."/>
            <person name="Teixiera M."/>
            <person name="Abouelleil A."/>
            <person name="Chapman S.B."/>
            <person name="Priest M."/>
            <person name="Young S.K."/>
            <person name="Wortman J."/>
            <person name="Nusbaum C."/>
            <person name="Birren B."/>
        </authorList>
    </citation>
    <scope>NUCLEOTIDE SEQUENCE [LARGE SCALE GENOMIC DNA]</scope>
    <source>
        <strain evidence="6 7">CBS 72588</strain>
    </source>
</reference>
<feature type="chain" id="PRO_5002240545" description="FAD/NAD(P)-binding domain-containing protein" evidence="4">
    <location>
        <begin position="18"/>
        <end position="385"/>
    </location>
</feature>
<dbReference type="GO" id="GO:0016491">
    <property type="term" value="F:oxidoreductase activity"/>
    <property type="evidence" value="ECO:0007669"/>
    <property type="project" value="UniProtKB-KW"/>
</dbReference>
<comment type="similarity">
    <text evidence="1">Belongs to the class-II pyridine nucleotide-disulfide oxidoreductase family.</text>
</comment>
<dbReference type="RefSeq" id="XP_016257145.1">
    <property type="nucleotide sequence ID" value="XM_016412420.1"/>
</dbReference>
<keyword evidence="3" id="KW-0560">Oxidoreductase</keyword>
<dbReference type="AlphaFoldDB" id="A0A0D2DMI7"/>
<evidence type="ECO:0000256" key="1">
    <source>
        <dbReference type="ARBA" id="ARBA00009333"/>
    </source>
</evidence>
<keyword evidence="2" id="KW-0285">Flavoprotein</keyword>
<dbReference type="EMBL" id="KN847347">
    <property type="protein sequence ID" value="KIW36929.1"/>
    <property type="molecule type" value="Genomic_DNA"/>
</dbReference>
<organism evidence="6 7">
    <name type="scientific">Exophiala oligosperma</name>
    <dbReference type="NCBI Taxonomy" id="215243"/>
    <lineage>
        <taxon>Eukaryota</taxon>
        <taxon>Fungi</taxon>
        <taxon>Dikarya</taxon>
        <taxon>Ascomycota</taxon>
        <taxon>Pezizomycotina</taxon>
        <taxon>Eurotiomycetes</taxon>
        <taxon>Chaetothyriomycetidae</taxon>
        <taxon>Chaetothyriales</taxon>
        <taxon>Herpotrichiellaceae</taxon>
        <taxon>Exophiala</taxon>
    </lineage>
</organism>